<evidence type="ECO:0000313" key="2">
    <source>
        <dbReference type="Proteomes" id="UP000004263"/>
    </source>
</evidence>
<name>Q1MXY0_9GAMM</name>
<dbReference type="OrthoDB" id="9800421at2"/>
<protein>
    <recommendedName>
        <fullName evidence="3">Oxidoreductase probably involved in sulfite reduction</fullName>
    </recommendedName>
</protein>
<dbReference type="Pfam" id="PF06073">
    <property type="entry name" value="DUF934"/>
    <property type="match status" value="1"/>
</dbReference>
<sequence>MQNLINDSEVLQNDWAIIDSVDALQSASGKVIVTTDLLEDAKANSDLTVGILLNGDADLEELKDEIGNATIVAINFPAFADGRGYSLARLLKERYDYQGEIRAIGDVLIDQLHFMKRCGFDTYLLKEGLVAEEALNYFKTFSDPYQLAYDEKQPLFRRRA</sequence>
<proteinExistence type="predicted"/>
<dbReference type="EMBL" id="AAQH01000031">
    <property type="protein sequence ID" value="EAT10849.1"/>
    <property type="molecule type" value="Genomic_DNA"/>
</dbReference>
<comment type="caution">
    <text evidence="1">The sequence shown here is derived from an EMBL/GenBank/DDBJ whole genome shotgun (WGS) entry which is preliminary data.</text>
</comment>
<dbReference type="AlphaFoldDB" id="Q1MXY0"/>
<evidence type="ECO:0008006" key="3">
    <source>
        <dbReference type="Google" id="ProtNLM"/>
    </source>
</evidence>
<dbReference type="RefSeq" id="WP_007016810.1">
    <property type="nucleotide sequence ID" value="NZ_AAQH01000031.1"/>
</dbReference>
<dbReference type="HOGENOM" id="CLU_115811_2_1_6"/>
<accession>Q1MXY0</accession>
<reference evidence="1 2" key="1">
    <citation type="submission" date="2006-03" db="EMBL/GenBank/DDBJ databases">
        <authorList>
            <person name="Pinhassi J."/>
            <person name="Pedros-Alio C."/>
            <person name="Ferriera S."/>
            <person name="Johnson J."/>
            <person name="Kravitz S."/>
            <person name="Halpern A."/>
            <person name="Remington K."/>
            <person name="Beeson K."/>
            <person name="Tran B."/>
            <person name="Rogers Y.-H."/>
            <person name="Friedman R."/>
            <person name="Venter J.C."/>
        </authorList>
    </citation>
    <scope>NUCLEOTIDE SEQUENCE [LARGE SCALE GENOMIC DNA]</scope>
    <source>
        <strain evidence="1 2">RED65</strain>
    </source>
</reference>
<evidence type="ECO:0000313" key="1">
    <source>
        <dbReference type="EMBL" id="EAT10849.1"/>
    </source>
</evidence>
<organism evidence="1 2">
    <name type="scientific">Bermanella marisrubri</name>
    <dbReference type="NCBI Taxonomy" id="207949"/>
    <lineage>
        <taxon>Bacteria</taxon>
        <taxon>Pseudomonadati</taxon>
        <taxon>Pseudomonadota</taxon>
        <taxon>Gammaproteobacteria</taxon>
        <taxon>Oceanospirillales</taxon>
        <taxon>Oceanospirillaceae</taxon>
        <taxon>Bermanella</taxon>
    </lineage>
</organism>
<gene>
    <name evidence="1" type="ORF">RED65_07149</name>
</gene>
<dbReference type="PIRSF" id="PIRSF030820">
    <property type="entry name" value="UCP030820"/>
    <property type="match status" value="1"/>
</dbReference>
<keyword evidence="2" id="KW-1185">Reference proteome</keyword>
<dbReference type="InterPro" id="IPR008318">
    <property type="entry name" value="UCP030820"/>
</dbReference>
<dbReference type="STRING" id="207949.RED65_07149"/>
<dbReference type="Proteomes" id="UP000004263">
    <property type="component" value="Unassembled WGS sequence"/>
</dbReference>